<gene>
    <name evidence="1" type="ORF">LX83_002750</name>
</gene>
<name>A0AAE3KF12_9PSEU</name>
<organism evidence="1 2">
    <name type="scientific">Goodfellowiella coeruleoviolacea</name>
    <dbReference type="NCBI Taxonomy" id="334858"/>
    <lineage>
        <taxon>Bacteria</taxon>
        <taxon>Bacillati</taxon>
        <taxon>Actinomycetota</taxon>
        <taxon>Actinomycetes</taxon>
        <taxon>Pseudonocardiales</taxon>
        <taxon>Pseudonocardiaceae</taxon>
        <taxon>Goodfellowiella</taxon>
    </lineage>
</organism>
<sequence>MTSTRTVLLTHRARAMLRAVAEGRGEMSGGCEPDLYVDGLSCCDQVTAHELAHAGLVRPVRPTGIDERTTAELTSAGITALIG</sequence>
<comment type="caution">
    <text evidence="1">The sequence shown here is derived from an EMBL/GenBank/DDBJ whole genome shotgun (WGS) entry which is preliminary data.</text>
</comment>
<dbReference type="EMBL" id="JAMTCK010000006">
    <property type="protein sequence ID" value="MCP2165891.1"/>
    <property type="molecule type" value="Genomic_DNA"/>
</dbReference>
<evidence type="ECO:0000313" key="1">
    <source>
        <dbReference type="EMBL" id="MCP2165891.1"/>
    </source>
</evidence>
<dbReference type="RefSeq" id="WP_253771252.1">
    <property type="nucleotide sequence ID" value="NZ_JAMTCK010000006.1"/>
</dbReference>
<reference evidence="1" key="1">
    <citation type="submission" date="2022-06" db="EMBL/GenBank/DDBJ databases">
        <title>Genomic Encyclopedia of Archaeal and Bacterial Type Strains, Phase II (KMG-II): from individual species to whole genera.</title>
        <authorList>
            <person name="Goeker M."/>
        </authorList>
    </citation>
    <scope>NUCLEOTIDE SEQUENCE</scope>
    <source>
        <strain evidence="1">DSM 43935</strain>
    </source>
</reference>
<dbReference type="Proteomes" id="UP001206128">
    <property type="component" value="Unassembled WGS sequence"/>
</dbReference>
<dbReference type="AlphaFoldDB" id="A0AAE3KF12"/>
<proteinExistence type="predicted"/>
<accession>A0AAE3KF12</accession>
<evidence type="ECO:0000313" key="2">
    <source>
        <dbReference type="Proteomes" id="UP001206128"/>
    </source>
</evidence>
<keyword evidence="2" id="KW-1185">Reference proteome</keyword>
<protein>
    <submittedName>
        <fullName evidence="1">Uncharacterized protein</fullName>
    </submittedName>
</protein>